<keyword evidence="3 8" id="KW-1134">Transmembrane beta strand</keyword>
<organism evidence="14 15">
    <name type="scientific">Parvularcula maris</name>
    <dbReference type="NCBI Taxonomy" id="2965077"/>
    <lineage>
        <taxon>Bacteria</taxon>
        <taxon>Pseudomonadati</taxon>
        <taxon>Pseudomonadota</taxon>
        <taxon>Alphaproteobacteria</taxon>
        <taxon>Parvularculales</taxon>
        <taxon>Parvularculaceae</taxon>
        <taxon>Parvularcula</taxon>
    </lineage>
</organism>
<dbReference type="Pfam" id="PF00593">
    <property type="entry name" value="TonB_dep_Rec_b-barrel"/>
    <property type="match status" value="1"/>
</dbReference>
<keyword evidence="6 8" id="KW-0472">Membrane</keyword>
<gene>
    <name evidence="14" type="ORF">NOG11_12970</name>
</gene>
<keyword evidence="5 9" id="KW-0798">TonB box</keyword>
<evidence type="ECO:0000256" key="4">
    <source>
        <dbReference type="ARBA" id="ARBA00022692"/>
    </source>
</evidence>
<keyword evidence="7 8" id="KW-0998">Cell outer membrane</keyword>
<dbReference type="GO" id="GO:0009279">
    <property type="term" value="C:cell outer membrane"/>
    <property type="evidence" value="ECO:0007669"/>
    <property type="project" value="UniProtKB-SubCell"/>
</dbReference>
<reference evidence="14" key="1">
    <citation type="submission" date="2022-07" db="EMBL/GenBank/DDBJ databases">
        <title>Parvularcula maris sp. nov., an algicidal bacterium isolated from seawater.</title>
        <authorList>
            <person name="Li F."/>
        </authorList>
    </citation>
    <scope>NUCLEOTIDE SEQUENCE</scope>
    <source>
        <strain evidence="14">BGMRC 0090</strain>
    </source>
</reference>
<feature type="compositionally biased region" description="Acidic residues" evidence="10">
    <location>
        <begin position="298"/>
        <end position="313"/>
    </location>
</feature>
<feature type="region of interest" description="Disordered" evidence="10">
    <location>
        <begin position="283"/>
        <end position="313"/>
    </location>
</feature>
<feature type="compositionally biased region" description="Acidic residues" evidence="10">
    <location>
        <begin position="231"/>
        <end position="246"/>
    </location>
</feature>
<dbReference type="Gene3D" id="2.40.170.20">
    <property type="entry name" value="TonB-dependent receptor, beta-barrel domain"/>
    <property type="match status" value="1"/>
</dbReference>
<feature type="domain" description="TonB-dependent receptor plug" evidence="13">
    <location>
        <begin position="50"/>
        <end position="151"/>
    </location>
</feature>
<dbReference type="GO" id="GO:0015344">
    <property type="term" value="F:siderophore uptake transmembrane transporter activity"/>
    <property type="evidence" value="ECO:0007669"/>
    <property type="project" value="TreeGrafter"/>
</dbReference>
<protein>
    <submittedName>
        <fullName evidence="14">TonB-dependent receptor</fullName>
    </submittedName>
</protein>
<evidence type="ECO:0000256" key="5">
    <source>
        <dbReference type="ARBA" id="ARBA00023077"/>
    </source>
</evidence>
<name>A0A9X2LB91_9PROT</name>
<dbReference type="Gene3D" id="2.170.130.10">
    <property type="entry name" value="TonB-dependent receptor, plug domain"/>
    <property type="match status" value="1"/>
</dbReference>
<evidence type="ECO:0000256" key="9">
    <source>
        <dbReference type="RuleBase" id="RU003357"/>
    </source>
</evidence>
<evidence type="ECO:0000256" key="2">
    <source>
        <dbReference type="ARBA" id="ARBA00022448"/>
    </source>
</evidence>
<keyword evidence="11" id="KW-0732">Signal</keyword>
<feature type="signal peptide" evidence="11">
    <location>
        <begin position="1"/>
        <end position="21"/>
    </location>
</feature>
<feature type="region of interest" description="Disordered" evidence="10">
    <location>
        <begin position="231"/>
        <end position="251"/>
    </location>
</feature>
<keyword evidence="2 8" id="KW-0813">Transport</keyword>
<feature type="chain" id="PRO_5040917756" evidence="11">
    <location>
        <begin position="22"/>
        <end position="716"/>
    </location>
</feature>
<comment type="subcellular location">
    <subcellularLocation>
        <location evidence="1 8">Cell outer membrane</location>
        <topology evidence="1 8">Multi-pass membrane protein</topology>
    </subcellularLocation>
</comment>
<evidence type="ECO:0000259" key="13">
    <source>
        <dbReference type="Pfam" id="PF07715"/>
    </source>
</evidence>
<proteinExistence type="inferred from homology"/>
<dbReference type="Pfam" id="PF07715">
    <property type="entry name" value="Plug"/>
    <property type="match status" value="1"/>
</dbReference>
<evidence type="ECO:0000256" key="3">
    <source>
        <dbReference type="ARBA" id="ARBA00022452"/>
    </source>
</evidence>
<dbReference type="GO" id="GO:0044718">
    <property type="term" value="P:siderophore transmembrane transport"/>
    <property type="evidence" value="ECO:0007669"/>
    <property type="project" value="TreeGrafter"/>
</dbReference>
<dbReference type="SUPFAM" id="SSF56935">
    <property type="entry name" value="Porins"/>
    <property type="match status" value="1"/>
</dbReference>
<dbReference type="InterPro" id="IPR000531">
    <property type="entry name" value="Beta-barrel_TonB"/>
</dbReference>
<evidence type="ECO:0000256" key="1">
    <source>
        <dbReference type="ARBA" id="ARBA00004571"/>
    </source>
</evidence>
<dbReference type="InterPro" id="IPR037066">
    <property type="entry name" value="Plug_dom_sf"/>
</dbReference>
<evidence type="ECO:0000259" key="12">
    <source>
        <dbReference type="Pfam" id="PF00593"/>
    </source>
</evidence>
<dbReference type="PROSITE" id="PS52016">
    <property type="entry name" value="TONB_DEPENDENT_REC_3"/>
    <property type="match status" value="1"/>
</dbReference>
<keyword evidence="14" id="KW-0675">Receptor</keyword>
<evidence type="ECO:0000256" key="7">
    <source>
        <dbReference type="ARBA" id="ARBA00023237"/>
    </source>
</evidence>
<evidence type="ECO:0000313" key="14">
    <source>
        <dbReference type="EMBL" id="MCQ8186294.1"/>
    </source>
</evidence>
<dbReference type="InterPro" id="IPR036942">
    <property type="entry name" value="Beta-barrel_TonB_sf"/>
</dbReference>
<dbReference type="PANTHER" id="PTHR30069:SF40">
    <property type="entry name" value="TONB-DEPENDENT RECEPTOR NMB0964-RELATED"/>
    <property type="match status" value="1"/>
</dbReference>
<feature type="domain" description="TonB-dependent receptor-like beta-barrel" evidence="12">
    <location>
        <begin position="339"/>
        <end position="684"/>
    </location>
</feature>
<evidence type="ECO:0000256" key="10">
    <source>
        <dbReference type="SAM" id="MobiDB-lite"/>
    </source>
</evidence>
<evidence type="ECO:0000256" key="8">
    <source>
        <dbReference type="PROSITE-ProRule" id="PRU01360"/>
    </source>
</evidence>
<evidence type="ECO:0000256" key="11">
    <source>
        <dbReference type="SAM" id="SignalP"/>
    </source>
</evidence>
<dbReference type="RefSeq" id="WP_256620201.1">
    <property type="nucleotide sequence ID" value="NZ_JANIBC010000015.1"/>
</dbReference>
<dbReference type="InterPro" id="IPR039426">
    <property type="entry name" value="TonB-dep_rcpt-like"/>
</dbReference>
<accession>A0A9X2LB91</accession>
<comment type="similarity">
    <text evidence="8 9">Belongs to the TonB-dependent receptor family.</text>
</comment>
<dbReference type="PANTHER" id="PTHR30069">
    <property type="entry name" value="TONB-DEPENDENT OUTER MEMBRANE RECEPTOR"/>
    <property type="match status" value="1"/>
</dbReference>
<dbReference type="EMBL" id="JANIBC010000015">
    <property type="protein sequence ID" value="MCQ8186294.1"/>
    <property type="molecule type" value="Genomic_DNA"/>
</dbReference>
<dbReference type="InterPro" id="IPR012910">
    <property type="entry name" value="Plug_dom"/>
</dbReference>
<dbReference type="AlphaFoldDB" id="A0A9X2LB91"/>
<keyword evidence="15" id="KW-1185">Reference proteome</keyword>
<dbReference type="Proteomes" id="UP001142610">
    <property type="component" value="Unassembled WGS sequence"/>
</dbReference>
<evidence type="ECO:0000313" key="15">
    <source>
        <dbReference type="Proteomes" id="UP001142610"/>
    </source>
</evidence>
<keyword evidence="4 8" id="KW-0812">Transmembrane</keyword>
<sequence>MGFLLLTTSLFGSISAPAATAAVSSALHDPDEDVIIVTASPLDRPSDQLIAPVSILEGEELQRQLRGTLGETLRREPGVTSTSFGPGASRPIIRGLGGDRVRTLTNGIGSIDAAAASPDHATPIEPALAERIEIVRGTGLLRYGSSAAGGVVNVLDGRIASETPEDGLEAAVRVAGTTVDNGIETSASLQGKLFELGGLDVVYSGQVAYRDAEDIDIPGFAESDILRALEEEEEHEHDEEHEDEEERGTLENSFQETLSFANGLSFIGERGFFGFSVQRNETQYGVPGGHGHGHGHEEEEGEEHEGEEHEEEEGGVFIELDQTRVDVNGRLEMDGPFQRFDIFAGYADYEHIEFEGPGEPGTVFSNEGFEIRAEAAQQQRGNWRGATGVQYRGREFSAIGEEAFVPPTETDQFGVYTFQELSFGEGVIEASARYEHTEQLNTVTGVDLDFDGISAAIGGSYPLAEGVTATLNLFRTERAPTTEELFSDGPHLATSSFDIGDASLDKETALGIEAGIRFANDRASLSINGFYTDYEDFIFQQADGTTGADILLARGEDDEEELEEFGELMVLNFVAEDARFAGVEVVGRADLFEANGFDVSTDVVVDYVDAESDSDNLPRIPPLGVIWGIDAVTGPLALRAEAEYASEQDDTAEFELPTDSFTVANFYADYQITDRVTLSGALLNAFDEEARIHASFLKDVAPQPGRNFRIALRLTY</sequence>
<comment type="caution">
    <text evidence="14">The sequence shown here is derived from an EMBL/GenBank/DDBJ whole genome shotgun (WGS) entry which is preliminary data.</text>
</comment>
<evidence type="ECO:0000256" key="6">
    <source>
        <dbReference type="ARBA" id="ARBA00023136"/>
    </source>
</evidence>